<feature type="transmembrane region" description="Helical" evidence="1">
    <location>
        <begin position="44"/>
        <end position="62"/>
    </location>
</feature>
<protein>
    <recommendedName>
        <fullName evidence="4">Integral membrane protein</fullName>
    </recommendedName>
</protein>
<keyword evidence="1" id="KW-0812">Transmembrane</keyword>
<organism evidence="2 3">
    <name type="scientific">Streptacidiphilus pinicola</name>
    <dbReference type="NCBI Taxonomy" id="2219663"/>
    <lineage>
        <taxon>Bacteria</taxon>
        <taxon>Bacillati</taxon>
        <taxon>Actinomycetota</taxon>
        <taxon>Actinomycetes</taxon>
        <taxon>Kitasatosporales</taxon>
        <taxon>Streptomycetaceae</taxon>
        <taxon>Streptacidiphilus</taxon>
    </lineage>
</organism>
<dbReference type="EMBL" id="QKYN01000026">
    <property type="protein sequence ID" value="RAG86521.1"/>
    <property type="molecule type" value="Genomic_DNA"/>
</dbReference>
<reference evidence="2 3" key="1">
    <citation type="submission" date="2018-06" db="EMBL/GenBank/DDBJ databases">
        <title>Streptacidiphilus pinicola sp. nov., isolated from pine grove soil.</title>
        <authorList>
            <person name="Roh S.G."/>
            <person name="Park S."/>
            <person name="Kim M.-K."/>
            <person name="Yun B.-R."/>
            <person name="Park J."/>
            <person name="Kim M.J."/>
            <person name="Kim Y.S."/>
            <person name="Kim S.B."/>
        </authorList>
    </citation>
    <scope>NUCLEOTIDE SEQUENCE [LARGE SCALE GENOMIC DNA]</scope>
    <source>
        <strain evidence="2 3">MMS16-CNU450</strain>
    </source>
</reference>
<evidence type="ECO:0000256" key="1">
    <source>
        <dbReference type="SAM" id="Phobius"/>
    </source>
</evidence>
<evidence type="ECO:0000313" key="2">
    <source>
        <dbReference type="EMBL" id="RAG86521.1"/>
    </source>
</evidence>
<proteinExistence type="predicted"/>
<dbReference type="OrthoDB" id="4350641at2"/>
<feature type="transmembrane region" description="Helical" evidence="1">
    <location>
        <begin position="157"/>
        <end position="182"/>
    </location>
</feature>
<dbReference type="Proteomes" id="UP000248889">
    <property type="component" value="Unassembled WGS sequence"/>
</dbReference>
<accession>A0A2X0ITA9</accession>
<evidence type="ECO:0008006" key="4">
    <source>
        <dbReference type="Google" id="ProtNLM"/>
    </source>
</evidence>
<feature type="transmembrane region" description="Helical" evidence="1">
    <location>
        <begin position="68"/>
        <end position="88"/>
    </location>
</feature>
<dbReference type="RefSeq" id="WP_111499796.1">
    <property type="nucleotide sequence ID" value="NZ_QKYN01000026.1"/>
</dbReference>
<keyword evidence="1" id="KW-0472">Membrane</keyword>
<keyword evidence="3" id="KW-1185">Reference proteome</keyword>
<name>A0A2X0ITA9_9ACTN</name>
<evidence type="ECO:0000313" key="3">
    <source>
        <dbReference type="Proteomes" id="UP000248889"/>
    </source>
</evidence>
<keyword evidence="1" id="KW-1133">Transmembrane helix</keyword>
<feature type="transmembrane region" description="Helical" evidence="1">
    <location>
        <begin position="20"/>
        <end position="37"/>
    </location>
</feature>
<comment type="caution">
    <text evidence="2">The sequence shown here is derived from an EMBL/GenBank/DDBJ whole genome shotgun (WGS) entry which is preliminary data.</text>
</comment>
<dbReference type="AlphaFoldDB" id="A0A2X0ITA9"/>
<gene>
    <name evidence="2" type="ORF">DN069_06060</name>
</gene>
<sequence>MATPGASGATSWDLRVLRALPFATVCVLVSALGHACAGGGPVPLPTLLVGLLLVTLPAAALAGRERGLGAIAGGLAVGELGLHVLFHLSAHQAGGSMAGMPGMAAGSSDPIARLAASLLCGPLPADKTAWQIVSDAGLDPHLYLASAPAHPAGSTGLWMVLGLTPVMLAGHLLAALVAGWWLRRGEAAVFRLLTLAVAPLCTLVRRLVGLLAIVVATASEPTGPRRARRADEPWRLPGALHLRHQLVRRGPPRALLV</sequence>